<sequence>MIKKWIPNLLTFANLSFGIFSIISAFKHNFIFGAAFILIAALIDRYDGRIARLLNVSSELGKELDSLSDLISFGVAPSLLLLIKYAPLSNIYIIDIGFVLLYIICGAYRLARYNTSTFNGIFTGVPITITGSLLALFSFSTPANSIYYLVSTILLVSFSYLMISKLEFKKL</sequence>
<name>A0A410DRU3_9CLOT</name>
<dbReference type="InterPro" id="IPR050324">
    <property type="entry name" value="CDP-alcohol_PTase-I"/>
</dbReference>
<dbReference type="OrthoDB" id="9777147at2"/>
<evidence type="ECO:0000256" key="4">
    <source>
        <dbReference type="ARBA" id="ARBA00013174"/>
    </source>
</evidence>
<feature type="transmembrane region" description="Helical" evidence="16">
    <location>
        <begin position="91"/>
        <end position="111"/>
    </location>
</feature>
<proteinExistence type="inferred from homology"/>
<evidence type="ECO:0000256" key="16">
    <source>
        <dbReference type="SAM" id="Phobius"/>
    </source>
</evidence>
<dbReference type="PROSITE" id="PS00379">
    <property type="entry name" value="CDP_ALCOHOL_P_TRANSF"/>
    <property type="match status" value="1"/>
</dbReference>
<evidence type="ECO:0000256" key="11">
    <source>
        <dbReference type="ARBA" id="ARBA00023136"/>
    </source>
</evidence>
<dbReference type="EC" id="2.7.8.8" evidence="4"/>
<keyword evidence="12" id="KW-0594">Phospholipid biosynthesis</keyword>
<dbReference type="InterPro" id="IPR043130">
    <property type="entry name" value="CDP-OH_PTrfase_TM_dom"/>
</dbReference>
<keyword evidence="9 16" id="KW-1133">Transmembrane helix</keyword>
<keyword evidence="11 16" id="KW-0472">Membrane</keyword>
<dbReference type="AlphaFoldDB" id="A0A410DRU3"/>
<evidence type="ECO:0000313" key="17">
    <source>
        <dbReference type="EMBL" id="QAA31796.1"/>
    </source>
</evidence>
<dbReference type="NCBIfam" id="TIGR00473">
    <property type="entry name" value="pssA"/>
    <property type="match status" value="1"/>
</dbReference>
<evidence type="ECO:0000256" key="13">
    <source>
        <dbReference type="ARBA" id="ARBA00023264"/>
    </source>
</evidence>
<evidence type="ECO:0000256" key="14">
    <source>
        <dbReference type="ARBA" id="ARBA00032361"/>
    </source>
</evidence>
<evidence type="ECO:0000256" key="12">
    <source>
        <dbReference type="ARBA" id="ARBA00023209"/>
    </source>
</evidence>
<protein>
    <recommendedName>
        <fullName evidence="5">CDP-diacylglycerol--serine O-phosphatidyltransferase</fullName>
        <ecNumber evidence="4">2.7.8.8</ecNumber>
    </recommendedName>
    <alternativeName>
        <fullName evidence="14">Phosphatidylserine synthase</fullName>
    </alternativeName>
</protein>
<feature type="transmembrane region" description="Helical" evidence="16">
    <location>
        <begin position="145"/>
        <end position="163"/>
    </location>
</feature>
<dbReference type="EMBL" id="CP025746">
    <property type="protein sequence ID" value="QAA31796.1"/>
    <property type="molecule type" value="Genomic_DNA"/>
</dbReference>
<dbReference type="PANTHER" id="PTHR14269:SF61">
    <property type="entry name" value="CDP-DIACYLGLYCEROL--SERINE O-PHOSPHATIDYLTRANSFERASE"/>
    <property type="match status" value="1"/>
</dbReference>
<dbReference type="GO" id="GO:0012505">
    <property type="term" value="C:endomembrane system"/>
    <property type="evidence" value="ECO:0007669"/>
    <property type="project" value="UniProtKB-SubCell"/>
</dbReference>
<dbReference type="RefSeq" id="WP_128212592.1">
    <property type="nucleotide sequence ID" value="NZ_CP025746.1"/>
</dbReference>
<feature type="transmembrane region" description="Helical" evidence="16">
    <location>
        <begin position="29"/>
        <end position="46"/>
    </location>
</feature>
<dbReference type="Proteomes" id="UP000286268">
    <property type="component" value="Chromosome"/>
</dbReference>
<dbReference type="GO" id="GO:0016020">
    <property type="term" value="C:membrane"/>
    <property type="evidence" value="ECO:0007669"/>
    <property type="project" value="InterPro"/>
</dbReference>
<evidence type="ECO:0000256" key="6">
    <source>
        <dbReference type="ARBA" id="ARBA00022516"/>
    </source>
</evidence>
<keyword evidence="8 16" id="KW-0812">Transmembrane</keyword>
<comment type="subcellular location">
    <subcellularLocation>
        <location evidence="2">Endomembrane system</location>
        <topology evidence="2">Multi-pass membrane protein</topology>
    </subcellularLocation>
</comment>
<dbReference type="PANTHER" id="PTHR14269">
    <property type="entry name" value="CDP-DIACYLGLYCEROL--GLYCEROL-3-PHOSPHATE 3-PHOSPHATIDYLTRANSFERASE-RELATED"/>
    <property type="match status" value="1"/>
</dbReference>
<evidence type="ECO:0000256" key="3">
    <source>
        <dbReference type="ARBA" id="ARBA00010441"/>
    </source>
</evidence>
<dbReference type="InterPro" id="IPR004533">
    <property type="entry name" value="CDP-diaglyc--ser_O-PTrfase"/>
</dbReference>
<evidence type="ECO:0000256" key="5">
    <source>
        <dbReference type="ARBA" id="ARBA00017171"/>
    </source>
</evidence>
<dbReference type="InterPro" id="IPR000462">
    <property type="entry name" value="CDP-OH_P_trans"/>
</dbReference>
<keyword evidence="18" id="KW-1185">Reference proteome</keyword>
<dbReference type="GO" id="GO:0003882">
    <property type="term" value="F:CDP-diacylglycerol-serine O-phosphatidyltransferase activity"/>
    <property type="evidence" value="ECO:0007669"/>
    <property type="project" value="UniProtKB-EC"/>
</dbReference>
<accession>A0A410DRU3</accession>
<feature type="transmembrane region" description="Helical" evidence="16">
    <location>
        <begin position="118"/>
        <end position="139"/>
    </location>
</feature>
<dbReference type="Pfam" id="PF01066">
    <property type="entry name" value="CDP-OH_P_transf"/>
    <property type="match status" value="1"/>
</dbReference>
<organism evidence="17 18">
    <name type="scientific">Clostridium manihotivorum</name>
    <dbReference type="NCBI Taxonomy" id="2320868"/>
    <lineage>
        <taxon>Bacteria</taxon>
        <taxon>Bacillati</taxon>
        <taxon>Bacillota</taxon>
        <taxon>Clostridia</taxon>
        <taxon>Eubacteriales</taxon>
        <taxon>Clostridiaceae</taxon>
        <taxon>Clostridium</taxon>
    </lineage>
</organism>
<comment type="similarity">
    <text evidence="3 15">Belongs to the CDP-alcohol phosphatidyltransferase class-I family.</text>
</comment>
<keyword evidence="7 15" id="KW-0808">Transferase</keyword>
<evidence type="ECO:0000256" key="1">
    <source>
        <dbReference type="ARBA" id="ARBA00000287"/>
    </source>
</evidence>
<keyword evidence="10" id="KW-0443">Lipid metabolism</keyword>
<dbReference type="InterPro" id="IPR048254">
    <property type="entry name" value="CDP_ALCOHOL_P_TRANSF_CS"/>
</dbReference>
<keyword evidence="13" id="KW-1208">Phospholipid metabolism</keyword>
<evidence type="ECO:0000313" key="18">
    <source>
        <dbReference type="Proteomes" id="UP000286268"/>
    </source>
</evidence>
<evidence type="ECO:0000256" key="8">
    <source>
        <dbReference type="ARBA" id="ARBA00022692"/>
    </source>
</evidence>
<dbReference type="Gene3D" id="1.20.120.1760">
    <property type="match status" value="1"/>
</dbReference>
<comment type="catalytic activity">
    <reaction evidence="1">
        <text>a CDP-1,2-diacyl-sn-glycerol + L-serine = a 1,2-diacyl-sn-glycero-3-phospho-L-serine + CMP + H(+)</text>
        <dbReference type="Rhea" id="RHEA:16913"/>
        <dbReference type="ChEBI" id="CHEBI:15378"/>
        <dbReference type="ChEBI" id="CHEBI:33384"/>
        <dbReference type="ChEBI" id="CHEBI:57262"/>
        <dbReference type="ChEBI" id="CHEBI:58332"/>
        <dbReference type="ChEBI" id="CHEBI:60377"/>
        <dbReference type="EC" id="2.7.8.8"/>
    </reaction>
</comment>
<evidence type="ECO:0000256" key="9">
    <source>
        <dbReference type="ARBA" id="ARBA00022989"/>
    </source>
</evidence>
<gene>
    <name evidence="17" type="primary">pssA</name>
    <name evidence="17" type="ORF">C1I91_09135</name>
</gene>
<evidence type="ECO:0000256" key="10">
    <source>
        <dbReference type="ARBA" id="ARBA00023098"/>
    </source>
</evidence>
<keyword evidence="6" id="KW-0444">Lipid biosynthesis</keyword>
<evidence type="ECO:0000256" key="15">
    <source>
        <dbReference type="RuleBase" id="RU003750"/>
    </source>
</evidence>
<evidence type="ECO:0000256" key="7">
    <source>
        <dbReference type="ARBA" id="ARBA00022679"/>
    </source>
</evidence>
<reference evidence="17 18" key="1">
    <citation type="submission" date="2018-01" db="EMBL/GenBank/DDBJ databases">
        <title>Genome Sequencing and Assembly of Anaerobacter polyendosporus strain CT4.</title>
        <authorList>
            <person name="Tachaapaikoon C."/>
            <person name="Sutheeworapong S."/>
            <person name="Jenjaroenpun P."/>
            <person name="Wongsurawat T."/>
            <person name="Nookeaw I."/>
            <person name="Cheawchanlertfa P."/>
            <person name="Kosugi A."/>
            <person name="Cheevadhanarak S."/>
            <person name="Ratanakhanokchai K."/>
        </authorList>
    </citation>
    <scope>NUCLEOTIDE SEQUENCE [LARGE SCALE GENOMIC DNA]</scope>
    <source>
        <strain evidence="17 18">CT4</strain>
    </source>
</reference>
<dbReference type="GO" id="GO:0008654">
    <property type="term" value="P:phospholipid biosynthetic process"/>
    <property type="evidence" value="ECO:0007669"/>
    <property type="project" value="UniProtKB-KW"/>
</dbReference>
<evidence type="ECO:0000256" key="2">
    <source>
        <dbReference type="ARBA" id="ARBA00004127"/>
    </source>
</evidence>
<dbReference type="KEGG" id="cmah:C1I91_09135"/>